<protein>
    <recommendedName>
        <fullName evidence="3">Serine protease</fullName>
    </recommendedName>
</protein>
<dbReference type="GeneID" id="95567512"/>
<dbReference type="OrthoDB" id="6535212at2"/>
<dbReference type="InterPro" id="IPR043504">
    <property type="entry name" value="Peptidase_S1_PA_chymotrypsin"/>
</dbReference>
<sequence>MYRFLLLITLALTGCANGLPNVTADIEDDIEHDNEKIFVGIPFLLGLEGSVARLDDEWLVTAAHNKPILELTGKDVFYHPTCDIALIKNHGHTEHDVGLVFPGQIVTHIGYPLGLPISSSEGEYVGDVKVYGWDKCQMSGTTGVIMVGMSGGGVYNQAGELIGVNHGFVSGNVKWPKRAIDSPAVFVSLYAVRDWLSSITGREYFGKS</sequence>
<proteinExistence type="predicted"/>
<dbReference type="Gene3D" id="2.40.10.10">
    <property type="entry name" value="Trypsin-like serine proteases"/>
    <property type="match status" value="1"/>
</dbReference>
<evidence type="ECO:0000313" key="2">
    <source>
        <dbReference type="Proteomes" id="UP000006228"/>
    </source>
</evidence>
<name>E8M1G5_PHOS4</name>
<dbReference type="PROSITE" id="PS51257">
    <property type="entry name" value="PROKAR_LIPOPROTEIN"/>
    <property type="match status" value="1"/>
</dbReference>
<evidence type="ECO:0000313" key="1">
    <source>
        <dbReference type="EMBL" id="EGA72145.1"/>
    </source>
</evidence>
<dbReference type="RefSeq" id="WP_008072846.1">
    <property type="nucleotide sequence ID" value="NZ_AEVT01000006.1"/>
</dbReference>
<dbReference type="Proteomes" id="UP000006228">
    <property type="component" value="Unassembled WGS sequence"/>
</dbReference>
<dbReference type="AlphaFoldDB" id="E8M1G5"/>
<gene>
    <name evidence="1" type="ORF">VISI1226_05054</name>
</gene>
<dbReference type="InterPro" id="IPR009003">
    <property type="entry name" value="Peptidase_S1_PA"/>
</dbReference>
<reference evidence="1 2" key="1">
    <citation type="journal article" date="2012" name="Int. J. Syst. Evol. Microbiol.">
        <title>Vibrio caribbeanicus sp. nov., isolated from the marine sponge Scleritoderma cyanea.</title>
        <authorList>
            <person name="Hoffmann M."/>
            <person name="Monday S.R."/>
            <person name="Allard M.W."/>
            <person name="Strain E.A."/>
            <person name="Whittaker P."/>
            <person name="Naum M."/>
            <person name="McCarthy P.J."/>
            <person name="Lopez J.V."/>
            <person name="Fischer M."/>
            <person name="Brown E.W."/>
        </authorList>
    </citation>
    <scope>NUCLEOTIDE SEQUENCE [LARGE SCALE GENOMIC DNA]</scope>
    <source>
        <strain evidence="2">DSMZ 21326</strain>
    </source>
</reference>
<evidence type="ECO:0008006" key="3">
    <source>
        <dbReference type="Google" id="ProtNLM"/>
    </source>
</evidence>
<dbReference type="eggNOG" id="COG0265">
    <property type="taxonomic scope" value="Bacteria"/>
</dbReference>
<dbReference type="EMBL" id="AEVT01000006">
    <property type="protein sequence ID" value="EGA72145.1"/>
    <property type="molecule type" value="Genomic_DNA"/>
</dbReference>
<accession>E8M1G5</accession>
<organism evidence="1 2">
    <name type="scientific">Vibrio sinaloensis DSM 21326</name>
    <dbReference type="NCBI Taxonomy" id="945550"/>
    <lineage>
        <taxon>Bacteria</taxon>
        <taxon>Pseudomonadati</taxon>
        <taxon>Pseudomonadota</taxon>
        <taxon>Gammaproteobacteria</taxon>
        <taxon>Vibrionales</taxon>
        <taxon>Vibrionaceae</taxon>
        <taxon>Vibrio</taxon>
        <taxon>Vibrio oreintalis group</taxon>
    </lineage>
</organism>
<comment type="caution">
    <text evidence="1">The sequence shown here is derived from an EMBL/GenBank/DDBJ whole genome shotgun (WGS) entry which is preliminary data.</text>
</comment>
<dbReference type="SUPFAM" id="SSF50494">
    <property type="entry name" value="Trypsin-like serine proteases"/>
    <property type="match status" value="1"/>
</dbReference>